<feature type="transmembrane region" description="Helical" evidence="1">
    <location>
        <begin position="118"/>
        <end position="137"/>
    </location>
</feature>
<evidence type="ECO:0000313" key="2">
    <source>
        <dbReference type="EMBL" id="SUP59850.1"/>
    </source>
</evidence>
<feature type="transmembrane region" description="Helical" evidence="1">
    <location>
        <begin position="40"/>
        <end position="61"/>
    </location>
</feature>
<dbReference type="EMBL" id="UHID01000007">
    <property type="protein sequence ID" value="SUP59850.1"/>
    <property type="molecule type" value="Genomic_DNA"/>
</dbReference>
<protein>
    <submittedName>
        <fullName evidence="2">Uncharacterized protein</fullName>
    </submittedName>
</protein>
<feature type="transmembrane region" description="Helical" evidence="1">
    <location>
        <begin position="143"/>
        <end position="168"/>
    </location>
</feature>
<evidence type="ECO:0000256" key="1">
    <source>
        <dbReference type="SAM" id="Phobius"/>
    </source>
</evidence>
<name>A0A380P3R0_STRGR</name>
<sequence>MSHGVLALGGAALCLSGSVWYVPAWADLRAGPDRPASRRLAAAAVLVLWTGALLATALLAWSGPRPALASAALAGPVAAGTALAARARAGRERREAAAGWRLLGAPAPGPGPRRARRVLLAWLVAGLGAAVAAGAAARGAGAWQAASAAGAVAVAALLTGGARAGLLVRRAAPGQARDQSPYRW</sequence>
<feature type="transmembrane region" description="Helical" evidence="1">
    <location>
        <begin position="67"/>
        <end position="85"/>
    </location>
</feature>
<gene>
    <name evidence="2" type="ORF">NCTC7807_03910</name>
</gene>
<evidence type="ECO:0000313" key="3">
    <source>
        <dbReference type="Proteomes" id="UP000254150"/>
    </source>
</evidence>
<keyword evidence="1" id="KW-1133">Transmembrane helix</keyword>
<feature type="transmembrane region" description="Helical" evidence="1">
    <location>
        <begin position="6"/>
        <end position="28"/>
    </location>
</feature>
<proteinExistence type="predicted"/>
<keyword evidence="1" id="KW-0472">Membrane</keyword>
<dbReference type="Proteomes" id="UP000254150">
    <property type="component" value="Unassembled WGS sequence"/>
</dbReference>
<dbReference type="AlphaFoldDB" id="A0A380P3R0"/>
<reference evidence="2 3" key="1">
    <citation type="submission" date="2018-06" db="EMBL/GenBank/DDBJ databases">
        <authorList>
            <consortium name="Pathogen Informatics"/>
            <person name="Doyle S."/>
        </authorList>
    </citation>
    <scope>NUCLEOTIDE SEQUENCE [LARGE SCALE GENOMIC DNA]</scope>
    <source>
        <strain evidence="2 3">NCTC7807</strain>
    </source>
</reference>
<dbReference type="RefSeq" id="WP_115069093.1">
    <property type="nucleotide sequence ID" value="NZ_UHID01000007.1"/>
</dbReference>
<keyword evidence="1" id="KW-0812">Transmembrane</keyword>
<organism evidence="2 3">
    <name type="scientific">Streptomyces griseus</name>
    <dbReference type="NCBI Taxonomy" id="1911"/>
    <lineage>
        <taxon>Bacteria</taxon>
        <taxon>Bacillati</taxon>
        <taxon>Actinomycetota</taxon>
        <taxon>Actinomycetes</taxon>
        <taxon>Kitasatosporales</taxon>
        <taxon>Streptomycetaceae</taxon>
        <taxon>Streptomyces</taxon>
    </lineage>
</organism>
<accession>A0A380P3R0</accession>